<dbReference type="Proteomes" id="UP000694864">
    <property type="component" value="Chromosome 5"/>
</dbReference>
<name>A0ABM0ZB40_CAMSA</name>
<keyword evidence="1" id="KW-1185">Reference proteome</keyword>
<gene>
    <name evidence="2" type="primary">LOC104788999</name>
</gene>
<organism evidence="1 2">
    <name type="scientific">Camelina sativa</name>
    <name type="common">False flax</name>
    <name type="synonym">Myagrum sativum</name>
    <dbReference type="NCBI Taxonomy" id="90675"/>
    <lineage>
        <taxon>Eukaryota</taxon>
        <taxon>Viridiplantae</taxon>
        <taxon>Streptophyta</taxon>
        <taxon>Embryophyta</taxon>
        <taxon>Tracheophyta</taxon>
        <taxon>Spermatophyta</taxon>
        <taxon>Magnoliopsida</taxon>
        <taxon>eudicotyledons</taxon>
        <taxon>Gunneridae</taxon>
        <taxon>Pentapetalae</taxon>
        <taxon>rosids</taxon>
        <taxon>malvids</taxon>
        <taxon>Brassicales</taxon>
        <taxon>Brassicaceae</taxon>
        <taxon>Camelineae</taxon>
        <taxon>Camelina</taxon>
    </lineage>
</organism>
<protein>
    <submittedName>
        <fullName evidence="2">Uncharacterized protein LOC104788999</fullName>
    </submittedName>
</protein>
<dbReference type="GeneID" id="104788999"/>
<sequence>MVKNGPSPTKTFYCTEKEESELPPETLLNALKDDIEINILKIFLETAYESLLLSGRRKMEEKAIESFERSSQVFVQEEETRSSEEEVIKLMQLMNLMPLGNRESRLTGLDVDDDGKSWKLVRETVERRGRRFKCDQELAVKMILNNASKIESSFQEALEEETSSSSIRWGFAEAKDEVVSLGFKLSHALIKITLLRVHESEREKQLWLRNLIFESSFKKRSAVMYLFDFLLYKSEEFAECVVMEESGKDNPSDLSIPEPEEDRIGLELLDRLAHALCRLQLLATNLSLTKGELNAVTSELLQCVMDVKYVEKTIGSLMKGRSLKLKHKAKQSLPMKKRSETIFWAKVNGEMNKCWGESFWKYVEAASHLESVVSSHQIVYALCKFFVFGFES</sequence>
<evidence type="ECO:0000313" key="1">
    <source>
        <dbReference type="Proteomes" id="UP000694864"/>
    </source>
</evidence>
<proteinExistence type="predicted"/>
<accession>A0ABM0ZB40</accession>
<dbReference type="RefSeq" id="XP_010513057.1">
    <property type="nucleotide sequence ID" value="XM_010514755.2"/>
</dbReference>
<reference evidence="2" key="2">
    <citation type="submission" date="2025-08" db="UniProtKB">
        <authorList>
            <consortium name="RefSeq"/>
        </authorList>
    </citation>
    <scope>IDENTIFICATION</scope>
    <source>
        <tissue evidence="2">Leaf</tissue>
    </source>
</reference>
<evidence type="ECO:0000313" key="2">
    <source>
        <dbReference type="RefSeq" id="XP_010513057.1"/>
    </source>
</evidence>
<reference evidence="1" key="1">
    <citation type="journal article" date="2014" name="Nat. Commun.">
        <title>The emerging biofuel crop Camelina sativa retains a highly undifferentiated hexaploid genome structure.</title>
        <authorList>
            <person name="Kagale S."/>
            <person name="Koh C."/>
            <person name="Nixon J."/>
            <person name="Bollina V."/>
            <person name="Clarke W.E."/>
            <person name="Tuteja R."/>
            <person name="Spillane C."/>
            <person name="Robinson S.J."/>
            <person name="Links M.G."/>
            <person name="Clarke C."/>
            <person name="Higgins E.E."/>
            <person name="Huebert T."/>
            <person name="Sharpe A.G."/>
            <person name="Parkin I.A."/>
        </authorList>
    </citation>
    <scope>NUCLEOTIDE SEQUENCE [LARGE SCALE GENOMIC DNA]</scope>
    <source>
        <strain evidence="1">cv. DH55</strain>
    </source>
</reference>